<protein>
    <submittedName>
        <fullName evidence="2">Uncharacterized protein</fullName>
    </submittedName>
</protein>
<accession>A0A550CZI1</accession>
<feature type="compositionally biased region" description="Polar residues" evidence="1">
    <location>
        <begin position="302"/>
        <end position="316"/>
    </location>
</feature>
<evidence type="ECO:0000313" key="3">
    <source>
        <dbReference type="Proteomes" id="UP000320762"/>
    </source>
</evidence>
<evidence type="ECO:0000256" key="1">
    <source>
        <dbReference type="SAM" id="MobiDB-lite"/>
    </source>
</evidence>
<comment type="caution">
    <text evidence="2">The sequence shown here is derived from an EMBL/GenBank/DDBJ whole genome shotgun (WGS) entry which is preliminary data.</text>
</comment>
<name>A0A550CZI1_9AGAR</name>
<proteinExistence type="predicted"/>
<feature type="region of interest" description="Disordered" evidence="1">
    <location>
        <begin position="250"/>
        <end position="346"/>
    </location>
</feature>
<dbReference type="Proteomes" id="UP000320762">
    <property type="component" value="Unassembled WGS sequence"/>
</dbReference>
<feature type="compositionally biased region" description="Acidic residues" evidence="1">
    <location>
        <begin position="328"/>
        <end position="338"/>
    </location>
</feature>
<feature type="region of interest" description="Disordered" evidence="1">
    <location>
        <begin position="1"/>
        <end position="148"/>
    </location>
</feature>
<organism evidence="2 3">
    <name type="scientific">Schizophyllum amplum</name>
    <dbReference type="NCBI Taxonomy" id="97359"/>
    <lineage>
        <taxon>Eukaryota</taxon>
        <taxon>Fungi</taxon>
        <taxon>Dikarya</taxon>
        <taxon>Basidiomycota</taxon>
        <taxon>Agaricomycotina</taxon>
        <taxon>Agaricomycetes</taxon>
        <taxon>Agaricomycetidae</taxon>
        <taxon>Agaricales</taxon>
        <taxon>Schizophyllaceae</taxon>
        <taxon>Schizophyllum</taxon>
    </lineage>
</organism>
<reference evidence="2 3" key="1">
    <citation type="journal article" date="2019" name="New Phytol.">
        <title>Comparative genomics reveals unique wood-decay strategies and fruiting body development in the Schizophyllaceae.</title>
        <authorList>
            <person name="Almasi E."/>
            <person name="Sahu N."/>
            <person name="Krizsan K."/>
            <person name="Balint B."/>
            <person name="Kovacs G.M."/>
            <person name="Kiss B."/>
            <person name="Cseklye J."/>
            <person name="Drula E."/>
            <person name="Henrissat B."/>
            <person name="Nagy I."/>
            <person name="Chovatia M."/>
            <person name="Adam C."/>
            <person name="LaButti K."/>
            <person name="Lipzen A."/>
            <person name="Riley R."/>
            <person name="Grigoriev I.V."/>
            <person name="Nagy L.G."/>
        </authorList>
    </citation>
    <scope>NUCLEOTIDE SEQUENCE [LARGE SCALE GENOMIC DNA]</scope>
    <source>
        <strain evidence="2 3">NL-1724</strain>
    </source>
</reference>
<evidence type="ECO:0000313" key="2">
    <source>
        <dbReference type="EMBL" id="TRM70194.1"/>
    </source>
</evidence>
<sequence length="482" mass="52383">MQLLAQPGAPWPDNKPATLGPSDASPSTPNTPATPASQWKDSRHSLLSPKRIPGMSKVVSKAQPVRLINPIPRNKPKPDTTDSAEHATDSAEDTIYSPENAAYSADDTDEDSTASSHSTTQPREYVVQTCPGLPKWPTPKAKGSSNPADVPVLNISRDAYAMRPGLPAGHTPADRASAGPECVSVSRDWLDRSASSLFLEEVFRSMCAHRRIAARVEVVARRALADVFGAESTHEMAPYEVMLAPPDAALAARKGKRESKQEAGEDDEPFLYESGSAGAAAASASSRPARPTTRVIVPPPRSSSLPRNDSANSVRRSASEDTLRAGAQDDDEDEEEDFGSCSVPHPDRPAPGLLVWPSRYIPMSALEVEHHACAGPSSVLAACEPLHQFMNTGSKVVVSLDEVSQLLESYEEFRRSRFFWRTPVDASACRTPKLSDVKKMDHPYGYDLSEFLEKRETPYERNDLVHVRTIRPFLAIKTAPCA</sequence>
<dbReference type="OrthoDB" id="2013972at2759"/>
<feature type="compositionally biased region" description="Low complexity" evidence="1">
    <location>
        <begin position="274"/>
        <end position="296"/>
    </location>
</feature>
<dbReference type="STRING" id="97359.A0A550CZI1"/>
<gene>
    <name evidence="2" type="ORF">BD626DRAFT_25054</name>
</gene>
<dbReference type="EMBL" id="VDMD01000001">
    <property type="protein sequence ID" value="TRM70194.1"/>
    <property type="molecule type" value="Genomic_DNA"/>
</dbReference>
<keyword evidence="3" id="KW-1185">Reference proteome</keyword>
<feature type="compositionally biased region" description="Low complexity" evidence="1">
    <location>
        <begin position="21"/>
        <end position="37"/>
    </location>
</feature>
<dbReference type="AlphaFoldDB" id="A0A550CZI1"/>
<feature type="compositionally biased region" description="Basic and acidic residues" evidence="1">
    <location>
        <begin position="76"/>
        <end position="89"/>
    </location>
</feature>